<keyword evidence="3" id="KW-1185">Reference proteome</keyword>
<protein>
    <recommendedName>
        <fullName evidence="4">L-ornithine N(5)-oxygenase</fullName>
    </recommendedName>
</protein>
<dbReference type="PANTHER" id="PTHR42877">
    <property type="entry name" value="L-ORNITHINE N(5)-MONOOXYGENASE-RELATED"/>
    <property type="match status" value="1"/>
</dbReference>
<comment type="similarity">
    <text evidence="1">Belongs to the FAD-binding monooxygenase family.</text>
</comment>
<feature type="non-terminal residue" evidence="2">
    <location>
        <position position="1"/>
    </location>
</feature>
<comment type="caution">
    <text evidence="2">The sequence shown here is derived from an EMBL/GenBank/DDBJ whole genome shotgun (WGS) entry which is preliminary data.</text>
</comment>
<evidence type="ECO:0000313" key="2">
    <source>
        <dbReference type="EMBL" id="KAK5278190.1"/>
    </source>
</evidence>
<dbReference type="EMBL" id="JAVRRA010002212">
    <property type="protein sequence ID" value="KAK5278190.1"/>
    <property type="molecule type" value="Genomic_DNA"/>
</dbReference>
<dbReference type="SUPFAM" id="SSF51905">
    <property type="entry name" value="FAD/NAD(P)-binding domain"/>
    <property type="match status" value="1"/>
</dbReference>
<proteinExistence type="inferred from homology"/>
<evidence type="ECO:0008006" key="4">
    <source>
        <dbReference type="Google" id="ProtNLM"/>
    </source>
</evidence>
<organism evidence="2 3">
    <name type="scientific">Cryomyces antarcticus</name>
    <dbReference type="NCBI Taxonomy" id="329879"/>
    <lineage>
        <taxon>Eukaryota</taxon>
        <taxon>Fungi</taxon>
        <taxon>Dikarya</taxon>
        <taxon>Ascomycota</taxon>
        <taxon>Pezizomycotina</taxon>
        <taxon>Dothideomycetes</taxon>
        <taxon>Dothideomycetes incertae sedis</taxon>
        <taxon>Cryomyces</taxon>
    </lineage>
</organism>
<feature type="non-terminal residue" evidence="2">
    <location>
        <position position="102"/>
    </location>
</feature>
<evidence type="ECO:0000256" key="1">
    <source>
        <dbReference type="ARBA" id="ARBA00010139"/>
    </source>
</evidence>
<dbReference type="Gene3D" id="3.50.50.60">
    <property type="entry name" value="FAD/NAD(P)-binding domain"/>
    <property type="match status" value="1"/>
</dbReference>
<sequence>YAFENKRIGVIGSGSSAIQIVPNLREISGTQLSCFVRSKTWISPPFGQALWDSLGMTSFEFSEDQKRRFHEDPEYYYKFRMDIEQGGNAEHEVTITGTAKQK</sequence>
<dbReference type="InterPro" id="IPR051209">
    <property type="entry name" value="FAD-bind_Monooxygenase_sf"/>
</dbReference>
<accession>A0ABR0M328</accession>
<dbReference type="Proteomes" id="UP001357485">
    <property type="component" value="Unassembled WGS sequence"/>
</dbReference>
<name>A0ABR0M328_9PEZI</name>
<dbReference type="PANTHER" id="PTHR42877:SF7">
    <property type="entry name" value="FLAVIN-BINDING MONOOXYGENASE-RELATED"/>
    <property type="match status" value="1"/>
</dbReference>
<reference evidence="2 3" key="1">
    <citation type="submission" date="2023-08" db="EMBL/GenBank/DDBJ databases">
        <title>Black Yeasts Isolated from many extreme environments.</title>
        <authorList>
            <person name="Coleine C."/>
            <person name="Stajich J.E."/>
            <person name="Selbmann L."/>
        </authorList>
    </citation>
    <scope>NUCLEOTIDE SEQUENCE [LARGE SCALE GENOMIC DNA]</scope>
    <source>
        <strain evidence="2 3">CCFEE 536</strain>
    </source>
</reference>
<dbReference type="InterPro" id="IPR036188">
    <property type="entry name" value="FAD/NAD-bd_sf"/>
</dbReference>
<gene>
    <name evidence="2" type="ORF">LTR16_008906</name>
</gene>
<evidence type="ECO:0000313" key="3">
    <source>
        <dbReference type="Proteomes" id="UP001357485"/>
    </source>
</evidence>